<feature type="signal peptide" evidence="1">
    <location>
        <begin position="1"/>
        <end position="19"/>
    </location>
</feature>
<sequence>MKTLVLALLVLLLLSAVDSQEADVTFWTCGQRGHCRRFCYAHEYVVGYHGCPRRFRYHRFWPTENEAEMLRQVIQCVVCKAYSS</sequence>
<evidence type="ECO:0000313" key="3">
    <source>
        <dbReference type="Proteomes" id="UP001369086"/>
    </source>
</evidence>
<accession>A0ABR0ZMP1</accession>
<reference evidence="2 3" key="1">
    <citation type="submission" date="2021-05" db="EMBL/GenBank/DDBJ databases">
        <authorList>
            <person name="Zahm M."/>
            <person name="Klopp C."/>
            <person name="Cabau C."/>
            <person name="Kuhl H."/>
            <person name="Suciu R."/>
            <person name="Ciorpac M."/>
            <person name="Holostenco D."/>
            <person name="Gessner J."/>
            <person name="Wuertz S."/>
            <person name="Hohne C."/>
            <person name="Stock M."/>
            <person name="Gislard M."/>
            <person name="Lluch J."/>
            <person name="Milhes M."/>
            <person name="Lampietro C."/>
            <person name="Lopez Roques C."/>
            <person name="Donnadieu C."/>
            <person name="Du K."/>
            <person name="Schartl M."/>
            <person name="Guiguen Y."/>
        </authorList>
    </citation>
    <scope>NUCLEOTIDE SEQUENCE [LARGE SCALE GENOMIC DNA]</scope>
    <source>
        <strain evidence="2">Hh-F2</strain>
        <tissue evidence="2">Blood</tissue>
    </source>
</reference>
<organism evidence="2 3">
    <name type="scientific">Huso huso</name>
    <name type="common">Beluga</name>
    <name type="synonym">Acipenser huso</name>
    <dbReference type="NCBI Taxonomy" id="61971"/>
    <lineage>
        <taxon>Eukaryota</taxon>
        <taxon>Metazoa</taxon>
        <taxon>Chordata</taxon>
        <taxon>Craniata</taxon>
        <taxon>Vertebrata</taxon>
        <taxon>Euteleostomi</taxon>
        <taxon>Actinopterygii</taxon>
        <taxon>Chondrostei</taxon>
        <taxon>Acipenseriformes</taxon>
        <taxon>Acipenseridae</taxon>
        <taxon>Huso</taxon>
    </lineage>
</organism>
<proteinExistence type="predicted"/>
<feature type="chain" id="PRO_5046107338" description="Defensin, beta-like 3" evidence="1">
    <location>
        <begin position="20"/>
        <end position="84"/>
    </location>
</feature>
<protein>
    <recommendedName>
        <fullName evidence="4">Defensin, beta-like 3</fullName>
    </recommendedName>
</protein>
<dbReference type="Proteomes" id="UP001369086">
    <property type="component" value="Unassembled WGS sequence"/>
</dbReference>
<evidence type="ECO:0000313" key="2">
    <source>
        <dbReference type="EMBL" id="KAK6486034.1"/>
    </source>
</evidence>
<keyword evidence="3" id="KW-1185">Reference proteome</keyword>
<comment type="caution">
    <text evidence="2">The sequence shown here is derived from an EMBL/GenBank/DDBJ whole genome shotgun (WGS) entry which is preliminary data.</text>
</comment>
<gene>
    <name evidence="2" type="ORF">HHUSO_G11964</name>
</gene>
<evidence type="ECO:0000256" key="1">
    <source>
        <dbReference type="SAM" id="SignalP"/>
    </source>
</evidence>
<name>A0ABR0ZMP1_HUSHU</name>
<dbReference type="EMBL" id="JAHFZB010000009">
    <property type="protein sequence ID" value="KAK6486034.1"/>
    <property type="molecule type" value="Genomic_DNA"/>
</dbReference>
<evidence type="ECO:0008006" key="4">
    <source>
        <dbReference type="Google" id="ProtNLM"/>
    </source>
</evidence>
<keyword evidence="1" id="KW-0732">Signal</keyword>